<reference evidence="2 3" key="1">
    <citation type="journal article" date="2013" name="Front. Microbiol.">
        <title>Comparative genomic analyses of the cyanobacterium, Lyngbya aestuarii BL J, a powerful hydrogen producer.</title>
        <authorList>
            <person name="Kothari A."/>
            <person name="Vaughn M."/>
            <person name="Garcia-Pichel F."/>
        </authorList>
    </citation>
    <scope>NUCLEOTIDE SEQUENCE [LARGE SCALE GENOMIC DNA]</scope>
    <source>
        <strain evidence="2 3">BL J</strain>
    </source>
</reference>
<sequence length="37" mass="3856">MLRLGLGSTNGLGIMFVFSSLLSTTEIGLTVRLVNGS</sequence>
<keyword evidence="3" id="KW-1185">Reference proteome</keyword>
<evidence type="ECO:0000313" key="3">
    <source>
        <dbReference type="Proteomes" id="UP000017127"/>
    </source>
</evidence>
<accession>U7QD19</accession>
<organism evidence="2 3">
    <name type="scientific">Lyngbya aestuarii BL J</name>
    <dbReference type="NCBI Taxonomy" id="1348334"/>
    <lineage>
        <taxon>Bacteria</taxon>
        <taxon>Bacillati</taxon>
        <taxon>Cyanobacteriota</taxon>
        <taxon>Cyanophyceae</taxon>
        <taxon>Oscillatoriophycideae</taxon>
        <taxon>Oscillatoriales</taxon>
        <taxon>Microcoleaceae</taxon>
        <taxon>Lyngbya</taxon>
    </lineage>
</organism>
<feature type="transmembrane region" description="Helical" evidence="1">
    <location>
        <begin position="12"/>
        <end position="34"/>
    </location>
</feature>
<comment type="caution">
    <text evidence="2">The sequence shown here is derived from an EMBL/GenBank/DDBJ whole genome shotgun (WGS) entry which is preliminary data.</text>
</comment>
<keyword evidence="1" id="KW-1133">Transmembrane helix</keyword>
<protein>
    <submittedName>
        <fullName evidence="2">Uncharacterized protein</fullName>
    </submittedName>
</protein>
<name>U7QD19_9CYAN</name>
<keyword evidence="1" id="KW-0472">Membrane</keyword>
<dbReference type="EMBL" id="AUZM01000068">
    <property type="protein sequence ID" value="ERT05102.1"/>
    <property type="molecule type" value="Genomic_DNA"/>
</dbReference>
<evidence type="ECO:0000256" key="1">
    <source>
        <dbReference type="SAM" id="Phobius"/>
    </source>
</evidence>
<evidence type="ECO:0000313" key="2">
    <source>
        <dbReference type="EMBL" id="ERT05102.1"/>
    </source>
</evidence>
<dbReference type="Proteomes" id="UP000017127">
    <property type="component" value="Unassembled WGS sequence"/>
</dbReference>
<gene>
    <name evidence="2" type="ORF">M595_4949</name>
</gene>
<proteinExistence type="predicted"/>
<keyword evidence="1" id="KW-0812">Transmembrane</keyword>
<dbReference type="AlphaFoldDB" id="U7QD19"/>